<proteinExistence type="inferred from homology"/>
<evidence type="ECO:0000256" key="2">
    <source>
        <dbReference type="ARBA" id="ARBA00005645"/>
    </source>
</evidence>
<sequence>MIIARRFSDDFSNTTSNVFKETAFFVTASNVVSAFGLPIVLARCSIVSTKSFLVFNILLL</sequence>
<evidence type="ECO:0000256" key="1">
    <source>
        <dbReference type="ARBA" id="ARBA00004141"/>
    </source>
</evidence>
<dbReference type="EMBL" id="JARQWQ010000054">
    <property type="protein sequence ID" value="KAK2556656.1"/>
    <property type="molecule type" value="Genomic_DNA"/>
</dbReference>
<comment type="similarity">
    <text evidence="2">Belongs to the OB-RGRP/VPS55 family.</text>
</comment>
<organism evidence="6 7">
    <name type="scientific">Acropora cervicornis</name>
    <name type="common">Staghorn coral</name>
    <dbReference type="NCBI Taxonomy" id="6130"/>
    <lineage>
        <taxon>Eukaryota</taxon>
        <taxon>Metazoa</taxon>
        <taxon>Cnidaria</taxon>
        <taxon>Anthozoa</taxon>
        <taxon>Hexacorallia</taxon>
        <taxon>Scleractinia</taxon>
        <taxon>Astrocoeniina</taxon>
        <taxon>Acroporidae</taxon>
        <taxon>Acropora</taxon>
    </lineage>
</organism>
<comment type="subcellular location">
    <subcellularLocation>
        <location evidence="1">Membrane</location>
        <topology evidence="1">Multi-pass membrane protein</topology>
    </subcellularLocation>
</comment>
<comment type="caution">
    <text evidence="6">The sequence shown here is derived from an EMBL/GenBank/DDBJ whole genome shotgun (WGS) entry which is preliminary data.</text>
</comment>
<keyword evidence="5" id="KW-0472">Membrane</keyword>
<dbReference type="Pfam" id="PF04133">
    <property type="entry name" value="Vps55"/>
    <property type="match status" value="1"/>
</dbReference>
<dbReference type="Proteomes" id="UP001249851">
    <property type="component" value="Unassembled WGS sequence"/>
</dbReference>
<evidence type="ECO:0000256" key="5">
    <source>
        <dbReference type="ARBA" id="ARBA00023136"/>
    </source>
</evidence>
<protein>
    <submittedName>
        <fullName evidence="6">Leptin receptor gene-related protein</fullName>
    </submittedName>
</protein>
<dbReference type="AlphaFoldDB" id="A0AAD9Q953"/>
<evidence type="ECO:0000256" key="4">
    <source>
        <dbReference type="ARBA" id="ARBA00022989"/>
    </source>
</evidence>
<name>A0AAD9Q953_ACRCE</name>
<accession>A0AAD9Q953</accession>
<dbReference type="InterPro" id="IPR007262">
    <property type="entry name" value="Vps55/LEPROT"/>
</dbReference>
<evidence type="ECO:0000313" key="7">
    <source>
        <dbReference type="Proteomes" id="UP001249851"/>
    </source>
</evidence>
<keyword evidence="6" id="KW-0675">Receptor</keyword>
<reference evidence="6" key="2">
    <citation type="journal article" date="2023" name="Science">
        <title>Genomic signatures of disease resistance in endangered staghorn corals.</title>
        <authorList>
            <person name="Vollmer S.V."/>
            <person name="Selwyn J.D."/>
            <person name="Despard B.A."/>
            <person name="Roesel C.L."/>
        </authorList>
    </citation>
    <scope>NUCLEOTIDE SEQUENCE</scope>
    <source>
        <strain evidence="6">K2</strain>
    </source>
</reference>
<keyword evidence="4" id="KW-1133">Transmembrane helix</keyword>
<gene>
    <name evidence="6" type="ORF">P5673_021206</name>
</gene>
<dbReference type="GO" id="GO:0016020">
    <property type="term" value="C:membrane"/>
    <property type="evidence" value="ECO:0007669"/>
    <property type="project" value="UniProtKB-SubCell"/>
</dbReference>
<reference evidence="6" key="1">
    <citation type="journal article" date="2023" name="G3 (Bethesda)">
        <title>Whole genome assembly and annotation of the endangered Caribbean coral Acropora cervicornis.</title>
        <authorList>
            <person name="Selwyn J.D."/>
            <person name="Vollmer S.V."/>
        </authorList>
    </citation>
    <scope>NUCLEOTIDE SEQUENCE</scope>
    <source>
        <strain evidence="6">K2</strain>
    </source>
</reference>
<evidence type="ECO:0000313" key="6">
    <source>
        <dbReference type="EMBL" id="KAK2556656.1"/>
    </source>
</evidence>
<keyword evidence="7" id="KW-1185">Reference proteome</keyword>
<evidence type="ECO:0000256" key="3">
    <source>
        <dbReference type="ARBA" id="ARBA00022692"/>
    </source>
</evidence>
<keyword evidence="3" id="KW-0812">Transmembrane</keyword>